<dbReference type="Proteomes" id="UP000319342">
    <property type="component" value="Chromosome"/>
</dbReference>
<keyword evidence="8" id="KW-1185">Reference proteome</keyword>
<reference evidence="7 8" key="1">
    <citation type="submission" date="2019-02" db="EMBL/GenBank/DDBJ databases">
        <title>Deep-cultivation of Planctomycetes and their phenomic and genomic characterization uncovers novel biology.</title>
        <authorList>
            <person name="Wiegand S."/>
            <person name="Jogler M."/>
            <person name="Boedeker C."/>
            <person name="Pinto D."/>
            <person name="Vollmers J."/>
            <person name="Rivas-Marin E."/>
            <person name="Kohn T."/>
            <person name="Peeters S.H."/>
            <person name="Heuer A."/>
            <person name="Rast P."/>
            <person name="Oberbeckmann S."/>
            <person name="Bunk B."/>
            <person name="Jeske O."/>
            <person name="Meyerdierks A."/>
            <person name="Storesund J.E."/>
            <person name="Kallscheuer N."/>
            <person name="Luecker S."/>
            <person name="Lage O.M."/>
            <person name="Pohl T."/>
            <person name="Merkel B.J."/>
            <person name="Hornburger P."/>
            <person name="Mueller R.-W."/>
            <person name="Bruemmer F."/>
            <person name="Labrenz M."/>
            <person name="Spormann A.M."/>
            <person name="Op den Camp H."/>
            <person name="Overmann J."/>
            <person name="Amann R."/>
            <person name="Jetten M.S.M."/>
            <person name="Mascher T."/>
            <person name="Medema M.H."/>
            <person name="Devos D.P."/>
            <person name="Kaster A.-K."/>
            <person name="Ovreas L."/>
            <person name="Rohde M."/>
            <person name="Galperin M.Y."/>
            <person name="Jogler C."/>
        </authorList>
    </citation>
    <scope>NUCLEOTIDE SEQUENCE [LARGE SCALE GENOMIC DNA]</scope>
    <source>
        <strain evidence="7 8">Pla163</strain>
    </source>
</reference>
<dbReference type="InterPro" id="IPR013525">
    <property type="entry name" value="ABC2_TM"/>
</dbReference>
<feature type="transmembrane region" description="Helical" evidence="5">
    <location>
        <begin position="136"/>
        <end position="156"/>
    </location>
</feature>
<name>A0A518CZX5_9BACT</name>
<evidence type="ECO:0000256" key="2">
    <source>
        <dbReference type="ARBA" id="ARBA00022692"/>
    </source>
</evidence>
<dbReference type="RefSeq" id="WP_419186493.1">
    <property type="nucleotide sequence ID" value="NZ_CP036290.1"/>
</dbReference>
<evidence type="ECO:0000256" key="4">
    <source>
        <dbReference type="ARBA" id="ARBA00023136"/>
    </source>
</evidence>
<keyword evidence="3 5" id="KW-1133">Transmembrane helix</keyword>
<dbReference type="AlphaFoldDB" id="A0A518CZX5"/>
<gene>
    <name evidence="7" type="ORF">Pla163_18860</name>
</gene>
<accession>A0A518CZX5</accession>
<comment type="subcellular location">
    <subcellularLocation>
        <location evidence="1">Membrane</location>
        <topology evidence="1">Multi-pass membrane protein</topology>
    </subcellularLocation>
</comment>
<protein>
    <submittedName>
        <fullName evidence="7">ABC-2 family transporter protein</fullName>
    </submittedName>
</protein>
<feature type="transmembrane region" description="Helical" evidence="5">
    <location>
        <begin position="21"/>
        <end position="42"/>
    </location>
</feature>
<dbReference type="EMBL" id="CP036290">
    <property type="protein sequence ID" value="QDU84772.1"/>
    <property type="molecule type" value="Genomic_DNA"/>
</dbReference>
<dbReference type="GO" id="GO:0140359">
    <property type="term" value="F:ABC-type transporter activity"/>
    <property type="evidence" value="ECO:0007669"/>
    <property type="project" value="InterPro"/>
</dbReference>
<keyword evidence="4 5" id="KW-0472">Membrane</keyword>
<organism evidence="7 8">
    <name type="scientific">Rohdeia mirabilis</name>
    <dbReference type="NCBI Taxonomy" id="2528008"/>
    <lineage>
        <taxon>Bacteria</taxon>
        <taxon>Pseudomonadati</taxon>
        <taxon>Planctomycetota</taxon>
        <taxon>Planctomycetia</taxon>
        <taxon>Planctomycetia incertae sedis</taxon>
        <taxon>Rohdeia</taxon>
    </lineage>
</organism>
<evidence type="ECO:0000313" key="7">
    <source>
        <dbReference type="EMBL" id="QDU84772.1"/>
    </source>
</evidence>
<feature type="transmembrane region" description="Helical" evidence="5">
    <location>
        <begin position="229"/>
        <end position="249"/>
    </location>
</feature>
<dbReference type="GO" id="GO:0016020">
    <property type="term" value="C:membrane"/>
    <property type="evidence" value="ECO:0007669"/>
    <property type="project" value="UniProtKB-SubCell"/>
</dbReference>
<evidence type="ECO:0000256" key="1">
    <source>
        <dbReference type="ARBA" id="ARBA00004141"/>
    </source>
</evidence>
<keyword evidence="2 5" id="KW-0812">Transmembrane</keyword>
<feature type="transmembrane region" description="Helical" evidence="5">
    <location>
        <begin position="168"/>
        <end position="188"/>
    </location>
</feature>
<feature type="transmembrane region" description="Helical" evidence="5">
    <location>
        <begin position="54"/>
        <end position="74"/>
    </location>
</feature>
<evidence type="ECO:0000259" key="6">
    <source>
        <dbReference type="Pfam" id="PF01061"/>
    </source>
</evidence>
<evidence type="ECO:0000256" key="5">
    <source>
        <dbReference type="SAM" id="Phobius"/>
    </source>
</evidence>
<feature type="domain" description="ABC-2 type transporter transmembrane" evidence="6">
    <location>
        <begin position="5"/>
        <end position="187"/>
    </location>
</feature>
<evidence type="ECO:0000313" key="8">
    <source>
        <dbReference type="Proteomes" id="UP000319342"/>
    </source>
</evidence>
<feature type="transmembrane region" description="Helical" evidence="5">
    <location>
        <begin position="106"/>
        <end position="130"/>
    </location>
</feature>
<proteinExistence type="predicted"/>
<evidence type="ECO:0000256" key="3">
    <source>
        <dbReference type="ARBA" id="ARBA00022989"/>
    </source>
</evidence>
<dbReference type="Pfam" id="PF01061">
    <property type="entry name" value="ABC2_membrane"/>
    <property type="match status" value="1"/>
</dbReference>
<sequence length="255" mass="27763">MIVGTWIVFRRELVGLFLQPLAWILLLLASLFQGLMFTSVYLPGQGGDVHRAALALLGGTEMFWILALVMTPLVTMRMISEEARSGVLEFLLTAPVPDVSVVLGKLLAATSFMGILWGSGFLPLIVSTIGGVPPDWSHLLVAYFGMVLVSALFCAVGLTMSALCATPILAAFLAFLANLALMLSGIALRLTDAVPEEVVPRAAIEWIVDKFDVVGRFQVSFVAGVLDSAHVAFFLAWTMAFVFLAVRMLEMRRWR</sequence>